<dbReference type="eggNOG" id="COG0840">
    <property type="taxonomic scope" value="Bacteria"/>
</dbReference>
<comment type="catalytic activity">
    <reaction evidence="1">
        <text>ATP + protein L-histidine = ADP + protein N-phospho-L-histidine.</text>
        <dbReference type="EC" id="2.7.13.3"/>
    </reaction>
</comment>
<dbReference type="CDD" id="cd18773">
    <property type="entry name" value="PDC1_HK_sensor"/>
    <property type="match status" value="1"/>
</dbReference>
<dbReference type="AlphaFoldDB" id="C6PPM7"/>
<comment type="caution">
    <text evidence="13">The sequence shown here is derived from an EMBL/GenBank/DDBJ whole genome shotgun (WGS) entry which is preliminary data.</text>
</comment>
<keyword evidence="7 11" id="KW-0812">Transmembrane</keyword>
<dbReference type="GO" id="GO:0000155">
    <property type="term" value="F:phosphorelay sensor kinase activity"/>
    <property type="evidence" value="ECO:0007669"/>
    <property type="project" value="TreeGrafter"/>
</dbReference>
<evidence type="ECO:0000256" key="11">
    <source>
        <dbReference type="SAM" id="Phobius"/>
    </source>
</evidence>
<organism evidence="13 14">
    <name type="scientific">Clostridium carboxidivorans P7</name>
    <dbReference type="NCBI Taxonomy" id="536227"/>
    <lineage>
        <taxon>Bacteria</taxon>
        <taxon>Bacillati</taxon>
        <taxon>Bacillota</taxon>
        <taxon>Clostridia</taxon>
        <taxon>Eubacteriales</taxon>
        <taxon>Clostridiaceae</taxon>
        <taxon>Clostridium</taxon>
    </lineage>
</organism>
<dbReference type="STRING" id="536227.Ccar_05795"/>
<dbReference type="Gene3D" id="3.30.450.20">
    <property type="entry name" value="PAS domain"/>
    <property type="match status" value="2"/>
</dbReference>
<name>C6PPM7_9CLOT</name>
<evidence type="ECO:0000256" key="1">
    <source>
        <dbReference type="ARBA" id="ARBA00000085"/>
    </source>
</evidence>
<dbReference type="EC" id="2.7.13.3" evidence="3"/>
<keyword evidence="10 11" id="KW-0472">Membrane</keyword>
<feature type="domain" description="HAMP" evidence="12">
    <location>
        <begin position="335"/>
        <end position="390"/>
    </location>
</feature>
<dbReference type="Proteomes" id="UP000004198">
    <property type="component" value="Unassembled WGS sequence"/>
</dbReference>
<dbReference type="GO" id="GO:0005886">
    <property type="term" value="C:plasma membrane"/>
    <property type="evidence" value="ECO:0007669"/>
    <property type="project" value="UniProtKB-SubCell"/>
</dbReference>
<evidence type="ECO:0000256" key="3">
    <source>
        <dbReference type="ARBA" id="ARBA00012438"/>
    </source>
</evidence>
<feature type="transmembrane region" description="Helical" evidence="11">
    <location>
        <begin position="310"/>
        <end position="333"/>
    </location>
</feature>
<evidence type="ECO:0000256" key="10">
    <source>
        <dbReference type="ARBA" id="ARBA00023136"/>
    </source>
</evidence>
<dbReference type="PANTHER" id="PTHR45528">
    <property type="entry name" value="SENSOR HISTIDINE KINASE CPXA"/>
    <property type="match status" value="1"/>
</dbReference>
<dbReference type="Pfam" id="PF02743">
    <property type="entry name" value="dCache_1"/>
    <property type="match status" value="1"/>
</dbReference>
<keyword evidence="4" id="KW-1003">Cell membrane</keyword>
<dbReference type="CDD" id="cd06225">
    <property type="entry name" value="HAMP"/>
    <property type="match status" value="1"/>
</dbReference>
<accession>C6PPM7</accession>
<dbReference type="Gene3D" id="1.10.287.950">
    <property type="entry name" value="Methyl-accepting chemotaxis protein"/>
    <property type="match status" value="1"/>
</dbReference>
<evidence type="ECO:0000256" key="2">
    <source>
        <dbReference type="ARBA" id="ARBA00004651"/>
    </source>
</evidence>
<evidence type="ECO:0000256" key="7">
    <source>
        <dbReference type="ARBA" id="ARBA00022692"/>
    </source>
</evidence>
<keyword evidence="14" id="KW-1185">Reference proteome</keyword>
<protein>
    <recommendedName>
        <fullName evidence="3">histidine kinase</fullName>
        <ecNumber evidence="3">2.7.13.3</ecNumber>
    </recommendedName>
</protein>
<dbReference type="OrthoDB" id="9814363at2"/>
<sequence length="479" mass="53326">MKENTNLKLNIKNKLIVCFVSLTVISLLLMGTIVYWKVVIQTKNDYMNSVNKQLTEVNTGVDNYISLIQEDTRMLAKSELLKQADSRITSYVDKKDPSGSVQMTPLTNNPYEAEVYNTFKNFKDAHPEIQSVSLGVETNGGYVQYPASARKNGYDARTRDWYKLALANPDKAVLSDVYFSSDGSKSIVSLSLIKDAAGTVKGAVTMNIDLDKLTKIIKGIKVGENGYIVLVDKHGTILADAKNPKLVSKNVKELNISKLNDSYNKDTSFEMKLQDGKKYSINVEKQSKSNLDWNYICFIETSEFMNSAKIIGRISFSIILIFTLLSIAITIALSRKIASPISSITEHLKLMGKGDFSNEINSKYLHINDEVGDIAQSTSKMQAALKEMFIKIKTHSQSIDEKAEDLYSSAQFVESSSGEVANAVQEVAAGTEKQAHELVEVTNILTEFGNSIQEITKTLVEIQKNQKQLIMLQMKVITI</sequence>
<dbReference type="PANTHER" id="PTHR45528:SF10">
    <property type="entry name" value="METHYL-ACCEPTING CHEMOTAXIS PROTEIN"/>
    <property type="match status" value="1"/>
</dbReference>
<dbReference type="RefSeq" id="WP_007059629.1">
    <property type="nucleotide sequence ID" value="NZ_ACVI01000008.1"/>
</dbReference>
<dbReference type="InterPro" id="IPR003660">
    <property type="entry name" value="HAMP_dom"/>
</dbReference>
<keyword evidence="5" id="KW-0597">Phosphoprotein</keyword>
<keyword evidence="8" id="KW-0418">Kinase</keyword>
<dbReference type="EMBL" id="ACVI01000008">
    <property type="protein sequence ID" value="EET88757.1"/>
    <property type="molecule type" value="Genomic_DNA"/>
</dbReference>
<dbReference type="InterPro" id="IPR033479">
    <property type="entry name" value="dCache_1"/>
</dbReference>
<keyword evidence="9 11" id="KW-1133">Transmembrane helix</keyword>
<dbReference type="PROSITE" id="PS50885">
    <property type="entry name" value="HAMP"/>
    <property type="match status" value="1"/>
</dbReference>
<comment type="subcellular location">
    <subcellularLocation>
        <location evidence="2">Cell membrane</location>
        <topology evidence="2">Multi-pass membrane protein</topology>
    </subcellularLocation>
</comment>
<evidence type="ECO:0000313" key="14">
    <source>
        <dbReference type="Proteomes" id="UP000004198"/>
    </source>
</evidence>
<evidence type="ECO:0000313" key="13">
    <source>
        <dbReference type="EMBL" id="EET88757.1"/>
    </source>
</evidence>
<evidence type="ECO:0000256" key="9">
    <source>
        <dbReference type="ARBA" id="ARBA00022989"/>
    </source>
</evidence>
<evidence type="ECO:0000256" key="8">
    <source>
        <dbReference type="ARBA" id="ARBA00022777"/>
    </source>
</evidence>
<evidence type="ECO:0000256" key="5">
    <source>
        <dbReference type="ARBA" id="ARBA00022553"/>
    </source>
</evidence>
<evidence type="ECO:0000259" key="12">
    <source>
        <dbReference type="PROSITE" id="PS50885"/>
    </source>
</evidence>
<keyword evidence="6" id="KW-0808">Transferase</keyword>
<proteinExistence type="predicted"/>
<dbReference type="InterPro" id="IPR050398">
    <property type="entry name" value="HssS/ArlS-like"/>
</dbReference>
<dbReference type="SUPFAM" id="SSF58104">
    <property type="entry name" value="Methyl-accepting chemotaxis protein (MCP) signaling domain"/>
    <property type="match status" value="1"/>
</dbReference>
<reference evidence="13 14" key="1">
    <citation type="submission" date="2009-06" db="EMBL/GenBank/DDBJ databases">
        <title>The draft genome of Clostridium carboxidivorans P7.</title>
        <authorList>
            <consortium name="US DOE Joint Genome Institute (JGI-PGF)"/>
            <person name="Lucas S."/>
            <person name="Copeland A."/>
            <person name="Lapidus A."/>
            <person name="Glavina del Rio T."/>
            <person name="Tice H."/>
            <person name="Bruce D."/>
            <person name="Goodwin L."/>
            <person name="Pitluck S."/>
            <person name="Larimer F."/>
            <person name="Land M.L."/>
            <person name="Hauser L."/>
            <person name="Hemme C.L."/>
        </authorList>
    </citation>
    <scope>NUCLEOTIDE SEQUENCE [LARGE SCALE GENOMIC DNA]</scope>
    <source>
        <strain evidence="13 14">P7</strain>
    </source>
</reference>
<gene>
    <name evidence="13" type="ORF">CcarbDRAFT_0744</name>
</gene>
<evidence type="ECO:0000256" key="6">
    <source>
        <dbReference type="ARBA" id="ARBA00022679"/>
    </source>
</evidence>
<evidence type="ECO:0000256" key="4">
    <source>
        <dbReference type="ARBA" id="ARBA00022475"/>
    </source>
</evidence>
<feature type="transmembrane region" description="Helical" evidence="11">
    <location>
        <begin position="15"/>
        <end position="36"/>
    </location>
</feature>